<dbReference type="SUPFAM" id="SSF46689">
    <property type="entry name" value="Homeodomain-like"/>
    <property type="match status" value="1"/>
</dbReference>
<dbReference type="GO" id="GO:0003700">
    <property type="term" value="F:DNA-binding transcription factor activity"/>
    <property type="evidence" value="ECO:0007669"/>
    <property type="project" value="TreeGrafter"/>
</dbReference>
<name>Q6LVZ0_PHOPR</name>
<protein>
    <submittedName>
        <fullName evidence="4">Hypothetical transcriptional regulator, TetR family</fullName>
    </submittedName>
</protein>
<accession>Q6LVZ0</accession>
<dbReference type="Proteomes" id="UP000000593">
    <property type="component" value="Chromosome 1"/>
</dbReference>
<reference evidence="5" key="1">
    <citation type="journal article" date="2005" name="Science">
        <title>Life at depth: Photobacterium profundum genome sequence and expression analysis.</title>
        <authorList>
            <person name="Vezzi A."/>
            <person name="Campanaro S."/>
            <person name="D'Angelo M."/>
            <person name="Simonato F."/>
            <person name="Vitulo N."/>
            <person name="Lauro F.M."/>
            <person name="Cestaro A."/>
            <person name="Malacrida G."/>
            <person name="Simionati B."/>
            <person name="Cannata N."/>
            <person name="Romualdi C."/>
            <person name="Bartlett D.H."/>
            <person name="Valle G."/>
        </authorList>
    </citation>
    <scope>NUCLEOTIDE SEQUENCE [LARGE SCALE GENOMIC DNA]</scope>
    <source>
        <strain evidence="5">ATCC BAA-1253 / SS9</strain>
    </source>
</reference>
<dbReference type="Pfam" id="PF22604">
    <property type="entry name" value="TetR_HI_0893_C"/>
    <property type="match status" value="1"/>
</dbReference>
<proteinExistence type="predicted"/>
<sequence length="208" mass="24139">MPFKIMNEHSFIILFNIEYPMNNKKERILLATEKLLAEYGFHGLSMQMVAKEAGVAAGTIYRYFEDKDDLLYQLHDHILGYVANKLTLNVSDEMPLKQRFRTMWLNIWNMATRDDAPLINRGQFENLPRRNNHEQRLLEKKMFAQVDRLFDEGKACGQFKDLDNEILSVLSLEPSSCLARKHMKGLVTVTDEAIDATIDACWDAITKH</sequence>
<dbReference type="InterPro" id="IPR009057">
    <property type="entry name" value="Homeodomain-like_sf"/>
</dbReference>
<feature type="domain" description="HTH tetR-type" evidence="3">
    <location>
        <begin position="22"/>
        <end position="82"/>
    </location>
</feature>
<dbReference type="KEGG" id="ppr:PBPRA0090"/>
<dbReference type="GO" id="GO:0000976">
    <property type="term" value="F:transcription cis-regulatory region binding"/>
    <property type="evidence" value="ECO:0007669"/>
    <property type="project" value="TreeGrafter"/>
</dbReference>
<evidence type="ECO:0000256" key="1">
    <source>
        <dbReference type="ARBA" id="ARBA00023125"/>
    </source>
</evidence>
<feature type="DNA-binding region" description="H-T-H motif" evidence="2">
    <location>
        <begin position="45"/>
        <end position="64"/>
    </location>
</feature>
<dbReference type="STRING" id="298386.PBPRA0090"/>
<dbReference type="AlphaFoldDB" id="Q6LVZ0"/>
<dbReference type="InterPro" id="IPR001647">
    <property type="entry name" value="HTH_TetR"/>
</dbReference>
<keyword evidence="5" id="KW-1185">Reference proteome</keyword>
<evidence type="ECO:0000313" key="4">
    <source>
        <dbReference type="EMBL" id="CAG18535.1"/>
    </source>
</evidence>
<dbReference type="Pfam" id="PF00440">
    <property type="entry name" value="TetR_N"/>
    <property type="match status" value="1"/>
</dbReference>
<dbReference type="InterPro" id="IPR054422">
    <property type="entry name" value="TetR-like_HI_0893_C"/>
</dbReference>
<dbReference type="PANTHER" id="PTHR30055">
    <property type="entry name" value="HTH-TYPE TRANSCRIPTIONAL REGULATOR RUTR"/>
    <property type="match status" value="1"/>
</dbReference>
<dbReference type="PRINTS" id="PR00455">
    <property type="entry name" value="HTHTETR"/>
</dbReference>
<dbReference type="HOGENOM" id="CLU_069356_12_9_6"/>
<dbReference type="PANTHER" id="PTHR30055:SF207">
    <property type="entry name" value="HTH-TYPE TRANSCRIPTIONAL REPRESSOR FATR"/>
    <property type="match status" value="1"/>
</dbReference>
<gene>
    <name evidence="4" type="primary">SO4326</name>
    <name evidence="4" type="ordered locus">PBPRA0090</name>
</gene>
<evidence type="ECO:0000256" key="2">
    <source>
        <dbReference type="PROSITE-ProRule" id="PRU00335"/>
    </source>
</evidence>
<dbReference type="PROSITE" id="PS50977">
    <property type="entry name" value="HTH_TETR_2"/>
    <property type="match status" value="1"/>
</dbReference>
<dbReference type="PROSITE" id="PS01081">
    <property type="entry name" value="HTH_TETR_1"/>
    <property type="match status" value="1"/>
</dbReference>
<organism evidence="4 5">
    <name type="scientific">Photobacterium profundum (strain SS9)</name>
    <dbReference type="NCBI Taxonomy" id="298386"/>
    <lineage>
        <taxon>Bacteria</taxon>
        <taxon>Pseudomonadati</taxon>
        <taxon>Pseudomonadota</taxon>
        <taxon>Gammaproteobacteria</taxon>
        <taxon>Vibrionales</taxon>
        <taxon>Vibrionaceae</taxon>
        <taxon>Photobacterium</taxon>
    </lineage>
</organism>
<keyword evidence="1 2" id="KW-0238">DNA-binding</keyword>
<dbReference type="eggNOG" id="COG1309">
    <property type="taxonomic scope" value="Bacteria"/>
</dbReference>
<dbReference type="InterPro" id="IPR023772">
    <property type="entry name" value="DNA-bd_HTH_TetR-type_CS"/>
</dbReference>
<dbReference type="InterPro" id="IPR050109">
    <property type="entry name" value="HTH-type_TetR-like_transc_reg"/>
</dbReference>
<dbReference type="EMBL" id="CR378663">
    <property type="protein sequence ID" value="CAG18535.1"/>
    <property type="molecule type" value="Genomic_DNA"/>
</dbReference>
<evidence type="ECO:0000259" key="3">
    <source>
        <dbReference type="PROSITE" id="PS50977"/>
    </source>
</evidence>
<dbReference type="Gene3D" id="1.10.357.10">
    <property type="entry name" value="Tetracycline Repressor, domain 2"/>
    <property type="match status" value="1"/>
</dbReference>
<evidence type="ECO:0000313" key="5">
    <source>
        <dbReference type="Proteomes" id="UP000000593"/>
    </source>
</evidence>